<keyword evidence="10" id="KW-1185">Reference proteome</keyword>
<evidence type="ECO:0000256" key="5">
    <source>
        <dbReference type="ARBA" id="ARBA00022777"/>
    </source>
</evidence>
<dbReference type="Gene3D" id="1.10.287.130">
    <property type="match status" value="1"/>
</dbReference>
<dbReference type="PANTHER" id="PTHR43711:SF26">
    <property type="entry name" value="SENSOR HISTIDINE KINASE RCSC"/>
    <property type="match status" value="1"/>
</dbReference>
<dbReference type="Gene3D" id="3.30.565.10">
    <property type="entry name" value="Histidine kinase-like ATPase, C-terminal domain"/>
    <property type="match status" value="1"/>
</dbReference>
<dbReference type="PANTHER" id="PTHR43711">
    <property type="entry name" value="TWO-COMPONENT HISTIDINE KINASE"/>
    <property type="match status" value="1"/>
</dbReference>
<dbReference type="SMART" id="SM00388">
    <property type="entry name" value="HisKA"/>
    <property type="match status" value="1"/>
</dbReference>
<evidence type="ECO:0000313" key="9">
    <source>
        <dbReference type="EMBL" id="MCK8494807.1"/>
    </source>
</evidence>
<dbReference type="InterPro" id="IPR003661">
    <property type="entry name" value="HisK_dim/P_dom"/>
</dbReference>
<evidence type="ECO:0000256" key="1">
    <source>
        <dbReference type="ARBA" id="ARBA00000085"/>
    </source>
</evidence>
<comment type="catalytic activity">
    <reaction evidence="1">
        <text>ATP + protein L-histidine = ADP + protein N-phospho-L-histidine.</text>
        <dbReference type="EC" id="2.7.13.3"/>
    </reaction>
</comment>
<keyword evidence="3" id="KW-0597">Phosphoprotein</keyword>
<name>A0ABT0HRJ4_9BACT</name>
<organism evidence="9 10">
    <name type="scientific">Spirosoma liriopis</name>
    <dbReference type="NCBI Taxonomy" id="2937440"/>
    <lineage>
        <taxon>Bacteria</taxon>
        <taxon>Pseudomonadati</taxon>
        <taxon>Bacteroidota</taxon>
        <taxon>Cytophagia</taxon>
        <taxon>Cytophagales</taxon>
        <taxon>Cytophagaceae</taxon>
        <taxon>Spirosoma</taxon>
    </lineage>
</organism>
<dbReference type="SUPFAM" id="SSF47384">
    <property type="entry name" value="Homodimeric domain of signal transducing histidine kinase"/>
    <property type="match status" value="1"/>
</dbReference>
<sequence>MPAILDILEQQLRGIKPQLDLAAAAQSHGLHRWQKSHHLPDLLREFHHLSMSLFEELRLFRQLFPNTDPDTILLIQQHIMVFINQTVGESITKLDELQRLEAANRATSLQKALQEMEELSRQRTELLRTSSHDLRSGLGLISGAAQVLNMDELTEEERKRFTEMLNRNLSNVQSSLTDLIDLARLEAGQEPLKIEEFDAAQLLTELVSTAQDMAKERGIILRADGPANLQVKTDREKVYRIAQNLVINALKYTLSTPERLAIVSVSWSTENDWRWVFSVHDSGPGLPAGLMELFHQQLRPTVEETSVLSLDEGQPVSAKPNQEHTIETMPLGKGEGIGLQITKRLCDLLNASMEIESIPERGTLIRIRLLTQFPD</sequence>
<dbReference type="EMBL" id="JALPRF010000004">
    <property type="protein sequence ID" value="MCK8494807.1"/>
    <property type="molecule type" value="Genomic_DNA"/>
</dbReference>
<evidence type="ECO:0000313" key="10">
    <source>
        <dbReference type="Proteomes" id="UP001202180"/>
    </source>
</evidence>
<feature type="domain" description="Histidine kinase" evidence="8">
    <location>
        <begin position="129"/>
        <end position="373"/>
    </location>
</feature>
<dbReference type="RefSeq" id="WP_248479399.1">
    <property type="nucleotide sequence ID" value="NZ_JALPRF010000004.1"/>
</dbReference>
<dbReference type="GO" id="GO:0016301">
    <property type="term" value="F:kinase activity"/>
    <property type="evidence" value="ECO:0007669"/>
    <property type="project" value="UniProtKB-KW"/>
</dbReference>
<feature type="coiled-coil region" evidence="7">
    <location>
        <begin position="99"/>
        <end position="129"/>
    </location>
</feature>
<keyword evidence="6" id="KW-0902">Two-component regulatory system</keyword>
<evidence type="ECO:0000256" key="2">
    <source>
        <dbReference type="ARBA" id="ARBA00012438"/>
    </source>
</evidence>
<dbReference type="InterPro" id="IPR004358">
    <property type="entry name" value="Sig_transdc_His_kin-like_C"/>
</dbReference>
<dbReference type="CDD" id="cd00082">
    <property type="entry name" value="HisKA"/>
    <property type="match status" value="1"/>
</dbReference>
<dbReference type="Proteomes" id="UP001202180">
    <property type="component" value="Unassembled WGS sequence"/>
</dbReference>
<dbReference type="InterPro" id="IPR036890">
    <property type="entry name" value="HATPase_C_sf"/>
</dbReference>
<evidence type="ECO:0000256" key="4">
    <source>
        <dbReference type="ARBA" id="ARBA00022679"/>
    </source>
</evidence>
<dbReference type="PROSITE" id="PS50109">
    <property type="entry name" value="HIS_KIN"/>
    <property type="match status" value="1"/>
</dbReference>
<reference evidence="9 10" key="1">
    <citation type="submission" date="2022-04" db="EMBL/GenBank/DDBJ databases">
        <title>Spirosoma sp. strain RP8 genome sequencing and assembly.</title>
        <authorList>
            <person name="Jung Y."/>
        </authorList>
    </citation>
    <scope>NUCLEOTIDE SEQUENCE [LARGE SCALE GENOMIC DNA]</scope>
    <source>
        <strain evidence="9 10">RP8</strain>
    </source>
</reference>
<dbReference type="SUPFAM" id="SSF55874">
    <property type="entry name" value="ATPase domain of HSP90 chaperone/DNA topoisomerase II/histidine kinase"/>
    <property type="match status" value="1"/>
</dbReference>
<evidence type="ECO:0000256" key="3">
    <source>
        <dbReference type="ARBA" id="ARBA00022553"/>
    </source>
</evidence>
<gene>
    <name evidence="9" type="ORF">M0L20_23260</name>
</gene>
<dbReference type="InterPro" id="IPR003594">
    <property type="entry name" value="HATPase_dom"/>
</dbReference>
<proteinExistence type="predicted"/>
<dbReference type="EC" id="2.7.13.3" evidence="2"/>
<accession>A0ABT0HRJ4</accession>
<dbReference type="InterPro" id="IPR036097">
    <property type="entry name" value="HisK_dim/P_sf"/>
</dbReference>
<keyword evidence="7" id="KW-0175">Coiled coil</keyword>
<evidence type="ECO:0000256" key="6">
    <source>
        <dbReference type="ARBA" id="ARBA00023012"/>
    </source>
</evidence>
<evidence type="ECO:0000256" key="7">
    <source>
        <dbReference type="SAM" id="Coils"/>
    </source>
</evidence>
<dbReference type="InterPro" id="IPR005467">
    <property type="entry name" value="His_kinase_dom"/>
</dbReference>
<dbReference type="Pfam" id="PF00512">
    <property type="entry name" value="HisKA"/>
    <property type="match status" value="1"/>
</dbReference>
<keyword evidence="4" id="KW-0808">Transferase</keyword>
<evidence type="ECO:0000259" key="8">
    <source>
        <dbReference type="PROSITE" id="PS50109"/>
    </source>
</evidence>
<comment type="caution">
    <text evidence="9">The sequence shown here is derived from an EMBL/GenBank/DDBJ whole genome shotgun (WGS) entry which is preliminary data.</text>
</comment>
<dbReference type="InterPro" id="IPR050736">
    <property type="entry name" value="Sensor_HK_Regulatory"/>
</dbReference>
<dbReference type="SMART" id="SM00387">
    <property type="entry name" value="HATPase_c"/>
    <property type="match status" value="1"/>
</dbReference>
<dbReference type="Pfam" id="PF02518">
    <property type="entry name" value="HATPase_c"/>
    <property type="match status" value="1"/>
</dbReference>
<dbReference type="PRINTS" id="PR00344">
    <property type="entry name" value="BCTRLSENSOR"/>
</dbReference>
<keyword evidence="5 9" id="KW-0418">Kinase</keyword>
<protein>
    <recommendedName>
        <fullName evidence="2">histidine kinase</fullName>
        <ecNumber evidence="2">2.7.13.3</ecNumber>
    </recommendedName>
</protein>